<dbReference type="Proteomes" id="UP000546324">
    <property type="component" value="Unassembled WGS sequence"/>
</dbReference>
<sequence>MPDKPITPPDGLPTRIPPGQPPQPEPQLNG</sequence>
<dbReference type="EMBL" id="JACHMQ010000001">
    <property type="protein sequence ID" value="MBB6397133.1"/>
    <property type="molecule type" value="Genomic_DNA"/>
</dbReference>
<feature type="region of interest" description="Disordered" evidence="1">
    <location>
        <begin position="1"/>
        <end position="30"/>
    </location>
</feature>
<proteinExistence type="predicted"/>
<organism evidence="2 3">
    <name type="scientific">Actinomadura coerulea</name>
    <dbReference type="NCBI Taxonomy" id="46159"/>
    <lineage>
        <taxon>Bacteria</taxon>
        <taxon>Bacillati</taxon>
        <taxon>Actinomycetota</taxon>
        <taxon>Actinomycetes</taxon>
        <taxon>Streptosporangiales</taxon>
        <taxon>Thermomonosporaceae</taxon>
        <taxon>Actinomadura</taxon>
    </lineage>
</organism>
<keyword evidence="3" id="KW-1185">Reference proteome</keyword>
<name>A0A7X0G0G3_9ACTN</name>
<evidence type="ECO:0000256" key="1">
    <source>
        <dbReference type="SAM" id="MobiDB-lite"/>
    </source>
</evidence>
<reference evidence="2 3" key="1">
    <citation type="submission" date="2020-08" db="EMBL/GenBank/DDBJ databases">
        <title>Sequencing the genomes of 1000 actinobacteria strains.</title>
        <authorList>
            <person name="Klenk H.-P."/>
        </authorList>
    </citation>
    <scope>NUCLEOTIDE SEQUENCE [LARGE SCALE GENOMIC DNA]</scope>
    <source>
        <strain evidence="2 3">DSM 43675</strain>
    </source>
</reference>
<evidence type="ECO:0000313" key="3">
    <source>
        <dbReference type="Proteomes" id="UP000546324"/>
    </source>
</evidence>
<evidence type="ECO:0000313" key="2">
    <source>
        <dbReference type="EMBL" id="MBB6397133.1"/>
    </source>
</evidence>
<accession>A0A7X0G0G3</accession>
<comment type="caution">
    <text evidence="2">The sequence shown here is derived from an EMBL/GenBank/DDBJ whole genome shotgun (WGS) entry which is preliminary data.</text>
</comment>
<protein>
    <submittedName>
        <fullName evidence="2">Uncharacterized protein</fullName>
    </submittedName>
</protein>
<gene>
    <name evidence="2" type="ORF">BKA00_004047</name>
</gene>
<dbReference type="AlphaFoldDB" id="A0A7X0G0G3"/>